<dbReference type="Gene3D" id="3.80.10.10">
    <property type="entry name" value="Ribonuclease Inhibitor"/>
    <property type="match status" value="1"/>
</dbReference>
<dbReference type="Proteomes" id="UP000015104">
    <property type="component" value="Unassembled WGS sequence"/>
</dbReference>
<evidence type="ECO:0000313" key="3">
    <source>
        <dbReference type="Proteomes" id="UP000015104"/>
    </source>
</evidence>
<dbReference type="SUPFAM" id="SSF52047">
    <property type="entry name" value="RNI-like"/>
    <property type="match status" value="1"/>
</dbReference>
<proteinExistence type="predicted"/>
<accession>T1K8U5</accession>
<sequence length="380" mass="44531">MFINELPEECLLAIFDEINHIKDLMNCFKVCIKWNHLIAERTKKVKYLIENNTFNNGNLIDLVYYEEEDQIDVACLSILFPNLKIAEFSCEFEKKVQFEDIVTLVKNQESLKGLIHYSLKPIEEHCDKLEIISSSDIEPCILRNGSCMKQLIIMFGDPTIFNDFIRAAYHLPNLERLHIHMNDSYYNGPVLENLKILELNLSPFGIDICHAFQFMDSCPNLQSVYIHGYPDQFDVDVTLKLKCLQDLVISVGIENRIEKNGLARLLMKFPNLKHLALRDGNNIQDEHIERLVPILPNLLLLDVTKCRGVTQRAADYVKDYCKRYGRSIKFYFNENRMEIISDWPHLSTKREKISRGFDFMKHCFLKNYYSLPYILIPIDF</sequence>
<dbReference type="Pfam" id="PF12937">
    <property type="entry name" value="F-box-like"/>
    <property type="match status" value="1"/>
</dbReference>
<reference evidence="3" key="1">
    <citation type="submission" date="2011-08" db="EMBL/GenBank/DDBJ databases">
        <authorList>
            <person name="Rombauts S."/>
        </authorList>
    </citation>
    <scope>NUCLEOTIDE SEQUENCE</scope>
    <source>
        <strain evidence="3">London</strain>
    </source>
</reference>
<name>T1K8U5_TETUR</name>
<dbReference type="InterPro" id="IPR001810">
    <property type="entry name" value="F-box_dom"/>
</dbReference>
<feature type="domain" description="F-box" evidence="1">
    <location>
        <begin position="3"/>
        <end position="39"/>
    </location>
</feature>
<evidence type="ECO:0000313" key="2">
    <source>
        <dbReference type="EnsemblMetazoa" id="tetur07g02630.1"/>
    </source>
</evidence>
<dbReference type="EMBL" id="CAEY01001883">
    <property type="status" value="NOT_ANNOTATED_CDS"/>
    <property type="molecule type" value="Genomic_DNA"/>
</dbReference>
<dbReference type="RefSeq" id="XP_015783915.2">
    <property type="nucleotide sequence ID" value="XM_015928429.2"/>
</dbReference>
<dbReference type="GeneID" id="107361594"/>
<reference evidence="2" key="2">
    <citation type="submission" date="2015-06" db="UniProtKB">
        <authorList>
            <consortium name="EnsemblMetazoa"/>
        </authorList>
    </citation>
    <scope>IDENTIFICATION</scope>
</reference>
<dbReference type="InterPro" id="IPR036047">
    <property type="entry name" value="F-box-like_dom_sf"/>
</dbReference>
<dbReference type="InterPro" id="IPR032675">
    <property type="entry name" value="LRR_dom_sf"/>
</dbReference>
<dbReference type="KEGG" id="tut:107361594"/>
<protein>
    <recommendedName>
        <fullName evidence="1">F-box domain-containing protein</fullName>
    </recommendedName>
</protein>
<dbReference type="Gene3D" id="1.20.1280.50">
    <property type="match status" value="1"/>
</dbReference>
<dbReference type="EnsemblMetazoa" id="tetur07g02630.1">
    <property type="protein sequence ID" value="tetur07g02630.1"/>
    <property type="gene ID" value="tetur07g02630"/>
</dbReference>
<dbReference type="HOGENOM" id="CLU_029073_1_0_1"/>
<dbReference type="OMA" id="FNDFIRA"/>
<evidence type="ECO:0000259" key="1">
    <source>
        <dbReference type="Pfam" id="PF12937"/>
    </source>
</evidence>
<dbReference type="SUPFAM" id="SSF81383">
    <property type="entry name" value="F-box domain"/>
    <property type="match status" value="1"/>
</dbReference>
<organism evidence="2 3">
    <name type="scientific">Tetranychus urticae</name>
    <name type="common">Two-spotted spider mite</name>
    <dbReference type="NCBI Taxonomy" id="32264"/>
    <lineage>
        <taxon>Eukaryota</taxon>
        <taxon>Metazoa</taxon>
        <taxon>Ecdysozoa</taxon>
        <taxon>Arthropoda</taxon>
        <taxon>Chelicerata</taxon>
        <taxon>Arachnida</taxon>
        <taxon>Acari</taxon>
        <taxon>Acariformes</taxon>
        <taxon>Trombidiformes</taxon>
        <taxon>Prostigmata</taxon>
        <taxon>Eleutherengona</taxon>
        <taxon>Raphignathae</taxon>
        <taxon>Tetranychoidea</taxon>
        <taxon>Tetranychidae</taxon>
        <taxon>Tetranychus</taxon>
    </lineage>
</organism>
<keyword evidence="3" id="KW-1185">Reference proteome</keyword>
<dbReference type="AlphaFoldDB" id="T1K8U5"/>